<reference evidence="2" key="2">
    <citation type="submission" date="2022-06" db="UniProtKB">
        <authorList>
            <consortium name="EnsemblPlants"/>
        </authorList>
    </citation>
    <scope>IDENTIFICATION</scope>
</reference>
<dbReference type="EnsemblPlants" id="TuG1812S0001329400.01.T01">
    <property type="protein sequence ID" value="TuG1812S0001329400.01.T01.s_cds30917"/>
    <property type="gene ID" value="TuG1812S0001329400.01"/>
</dbReference>
<proteinExistence type="predicted"/>
<keyword evidence="1" id="KW-0472">Membrane</keyword>
<name>A0A8R7RDX5_TRIUA</name>
<accession>A0A8R7RDX5</accession>
<dbReference type="Proteomes" id="UP000015106">
    <property type="component" value="Unassembled WGS sequence"/>
</dbReference>
<reference evidence="3" key="1">
    <citation type="journal article" date="2013" name="Nature">
        <title>Draft genome of the wheat A-genome progenitor Triticum urartu.</title>
        <authorList>
            <person name="Ling H.Q."/>
            <person name="Zhao S."/>
            <person name="Liu D."/>
            <person name="Wang J."/>
            <person name="Sun H."/>
            <person name="Zhang C."/>
            <person name="Fan H."/>
            <person name="Li D."/>
            <person name="Dong L."/>
            <person name="Tao Y."/>
            <person name="Gao C."/>
            <person name="Wu H."/>
            <person name="Li Y."/>
            <person name="Cui Y."/>
            <person name="Guo X."/>
            <person name="Zheng S."/>
            <person name="Wang B."/>
            <person name="Yu K."/>
            <person name="Liang Q."/>
            <person name="Yang W."/>
            <person name="Lou X."/>
            <person name="Chen J."/>
            <person name="Feng M."/>
            <person name="Jian J."/>
            <person name="Zhang X."/>
            <person name="Luo G."/>
            <person name="Jiang Y."/>
            <person name="Liu J."/>
            <person name="Wang Z."/>
            <person name="Sha Y."/>
            <person name="Zhang B."/>
            <person name="Wu H."/>
            <person name="Tang D."/>
            <person name="Shen Q."/>
            <person name="Xue P."/>
            <person name="Zou S."/>
            <person name="Wang X."/>
            <person name="Liu X."/>
            <person name="Wang F."/>
            <person name="Yang Y."/>
            <person name="An X."/>
            <person name="Dong Z."/>
            <person name="Zhang K."/>
            <person name="Zhang X."/>
            <person name="Luo M.C."/>
            <person name="Dvorak J."/>
            <person name="Tong Y."/>
            <person name="Wang J."/>
            <person name="Yang H."/>
            <person name="Li Z."/>
            <person name="Wang D."/>
            <person name="Zhang A."/>
            <person name="Wang J."/>
        </authorList>
    </citation>
    <scope>NUCLEOTIDE SEQUENCE</scope>
    <source>
        <strain evidence="3">cv. G1812</strain>
    </source>
</reference>
<evidence type="ECO:0000313" key="2">
    <source>
        <dbReference type="EnsemblPlants" id="TuG1812S0001329400.01.T01.s_cds30917"/>
    </source>
</evidence>
<dbReference type="Gramene" id="TuG1812S0001329400.01.T02">
    <property type="protein sequence ID" value="TuG1812S0001329400.01.T02.s_cds30920"/>
    <property type="gene ID" value="TuG1812S0001329400.01"/>
</dbReference>
<dbReference type="EnsemblPlants" id="TuG1812S0001329400.01.T02">
    <property type="protein sequence ID" value="TuG1812S0001329400.01.T02.s_cds30920"/>
    <property type="gene ID" value="TuG1812S0001329400.01"/>
</dbReference>
<organism evidence="2 3">
    <name type="scientific">Triticum urartu</name>
    <name type="common">Red wild einkorn</name>
    <name type="synonym">Crithodium urartu</name>
    <dbReference type="NCBI Taxonomy" id="4572"/>
    <lineage>
        <taxon>Eukaryota</taxon>
        <taxon>Viridiplantae</taxon>
        <taxon>Streptophyta</taxon>
        <taxon>Embryophyta</taxon>
        <taxon>Tracheophyta</taxon>
        <taxon>Spermatophyta</taxon>
        <taxon>Magnoliopsida</taxon>
        <taxon>Liliopsida</taxon>
        <taxon>Poales</taxon>
        <taxon>Poaceae</taxon>
        <taxon>BOP clade</taxon>
        <taxon>Pooideae</taxon>
        <taxon>Triticodae</taxon>
        <taxon>Triticeae</taxon>
        <taxon>Triticinae</taxon>
        <taxon>Triticum</taxon>
    </lineage>
</organism>
<keyword evidence="1" id="KW-1133">Transmembrane helix</keyword>
<keyword evidence="1" id="KW-0812">Transmembrane</keyword>
<evidence type="ECO:0000313" key="3">
    <source>
        <dbReference type="Proteomes" id="UP000015106"/>
    </source>
</evidence>
<evidence type="ECO:0000256" key="1">
    <source>
        <dbReference type="SAM" id="Phobius"/>
    </source>
</evidence>
<dbReference type="Gramene" id="TuG1812S0001329400.01.T01">
    <property type="protein sequence ID" value="TuG1812S0001329400.01.T01.s_cds30917"/>
    <property type="gene ID" value="TuG1812S0001329400.01"/>
</dbReference>
<protein>
    <submittedName>
        <fullName evidence="2">Uncharacterized protein</fullName>
    </submittedName>
</protein>
<keyword evidence="3" id="KW-1185">Reference proteome</keyword>
<feature type="transmembrane region" description="Helical" evidence="1">
    <location>
        <begin position="6"/>
        <end position="28"/>
    </location>
</feature>
<sequence length="264" mass="30006">MFPISWYWFSGLLCIRLGLFLCLLIASFNSPGIKSPLNSSSFNFGRLSMPERLRTLSSVNDQMIFSSLGADPLANPMLVMAEPSTIRRLRLGNSSLLNLIWLSTQAFSFRIRQRTYRILANIFRSSSLSLVLQRVTLETFLALSNNESLLLLLFNSTSFSSGRASTPERDCMPSVEHKMIFSSLWAPPSNKMSVMLEPSTRKHLRFLNSSFLKVRLSSMYAFSRSLRQTILGSWLRTFRLSCFSRVPVRVIFASWKKSLSLVSS</sequence>
<dbReference type="AlphaFoldDB" id="A0A8R7RDX5"/>